<evidence type="ECO:0000313" key="3">
    <source>
        <dbReference type="EMBL" id="SFK15138.1"/>
    </source>
</evidence>
<reference evidence="4" key="1">
    <citation type="submission" date="2016-10" db="EMBL/GenBank/DDBJ databases">
        <authorList>
            <person name="Varghese N."/>
            <person name="Submissions S."/>
        </authorList>
    </citation>
    <scope>NUCLEOTIDE SEQUENCE [LARGE SCALE GENOMIC DNA]</scope>
    <source>
        <strain evidence="4">PL19</strain>
    </source>
</reference>
<keyword evidence="4" id="KW-1185">Reference proteome</keyword>
<feature type="region of interest" description="Disordered" evidence="1">
    <location>
        <begin position="25"/>
        <end position="132"/>
    </location>
</feature>
<feature type="signal peptide" evidence="2">
    <location>
        <begin position="1"/>
        <end position="24"/>
    </location>
</feature>
<feature type="compositionally biased region" description="Low complexity" evidence="1">
    <location>
        <begin position="79"/>
        <end position="100"/>
    </location>
</feature>
<dbReference type="Proteomes" id="UP000198928">
    <property type="component" value="Unassembled WGS sequence"/>
</dbReference>
<organism evidence="3 4">
    <name type="scientific">Streptomyces pini</name>
    <dbReference type="NCBI Taxonomy" id="1520580"/>
    <lineage>
        <taxon>Bacteria</taxon>
        <taxon>Bacillati</taxon>
        <taxon>Actinomycetota</taxon>
        <taxon>Actinomycetes</taxon>
        <taxon>Kitasatosporales</taxon>
        <taxon>Streptomycetaceae</taxon>
        <taxon>Streptomyces</taxon>
    </lineage>
</organism>
<accession>A0A1I3X6D8</accession>
<evidence type="ECO:0000256" key="1">
    <source>
        <dbReference type="SAM" id="MobiDB-lite"/>
    </source>
</evidence>
<feature type="chain" id="PRO_5038661884" description="Lipoprotein" evidence="2">
    <location>
        <begin position="25"/>
        <end position="158"/>
    </location>
</feature>
<evidence type="ECO:0000256" key="2">
    <source>
        <dbReference type="SAM" id="SignalP"/>
    </source>
</evidence>
<evidence type="ECO:0000313" key="4">
    <source>
        <dbReference type="Proteomes" id="UP000198928"/>
    </source>
</evidence>
<gene>
    <name evidence="3" type="ORF">SAMN05192584_10453</name>
</gene>
<name>A0A1I3X6D8_9ACTN</name>
<dbReference type="EMBL" id="FOSG01000004">
    <property type="protein sequence ID" value="SFK15138.1"/>
    <property type="molecule type" value="Genomic_DNA"/>
</dbReference>
<keyword evidence="2" id="KW-0732">Signal</keyword>
<dbReference type="AlphaFoldDB" id="A0A1I3X6D8"/>
<dbReference type="PROSITE" id="PS51257">
    <property type="entry name" value="PROKAR_LIPOPROTEIN"/>
    <property type="match status" value="1"/>
</dbReference>
<dbReference type="RefSeq" id="WP_245793452.1">
    <property type="nucleotide sequence ID" value="NZ_FOSG01000004.1"/>
</dbReference>
<protein>
    <recommendedName>
        <fullName evidence="5">Lipoprotein</fullName>
    </recommendedName>
</protein>
<proteinExistence type="predicted"/>
<sequence length="158" mass="16092">MRHVRSALLLAGAALTAVSGCVTVAGGQRPQESGPPPRPGGPALSRQGTEAPRTPGPPREALTRVEDGPESPGASSPTRSGPRSAPPSVSAPAHRPTARPAPRRPQGERLPAGSARPGRTFGSTARRPGPDVCGLGEAYGGWNADGEPARTCRQVYGD</sequence>
<evidence type="ECO:0008006" key="5">
    <source>
        <dbReference type="Google" id="ProtNLM"/>
    </source>
</evidence>